<dbReference type="AlphaFoldDB" id="A0AAI9X7M3"/>
<protein>
    <submittedName>
        <fullName evidence="2">Uncharacterized protein</fullName>
    </submittedName>
</protein>
<organism evidence="2 3">
    <name type="scientific">Penicillium thymicola</name>
    <dbReference type="NCBI Taxonomy" id="293382"/>
    <lineage>
        <taxon>Eukaryota</taxon>
        <taxon>Fungi</taxon>
        <taxon>Dikarya</taxon>
        <taxon>Ascomycota</taxon>
        <taxon>Pezizomycotina</taxon>
        <taxon>Eurotiomycetes</taxon>
        <taxon>Eurotiomycetidae</taxon>
        <taxon>Eurotiales</taxon>
        <taxon>Aspergillaceae</taxon>
        <taxon>Penicillium</taxon>
    </lineage>
</organism>
<sequence length="24" mass="2676">EGPVATRVPMHETSTSLRPMQLHT</sequence>
<dbReference type="EMBL" id="LACB01000192">
    <property type="protein sequence ID" value="KAJ9486777.1"/>
    <property type="molecule type" value="Genomic_DNA"/>
</dbReference>
<reference evidence="2" key="2">
    <citation type="journal article" date="2016" name="Fungal Biol.">
        <title>Ochratoxin A production by Penicillium thymicola.</title>
        <authorList>
            <person name="Nguyen H.D.T."/>
            <person name="McMullin D.R."/>
            <person name="Ponomareva E."/>
            <person name="Riley R."/>
            <person name="Pomraning K.R."/>
            <person name="Baker S.E."/>
            <person name="Seifert K.A."/>
        </authorList>
    </citation>
    <scope>NUCLEOTIDE SEQUENCE</scope>
    <source>
        <strain evidence="2">DAOM 180753</strain>
    </source>
</reference>
<feature type="non-terminal residue" evidence="2">
    <location>
        <position position="1"/>
    </location>
</feature>
<name>A0AAI9X7M3_PENTH</name>
<gene>
    <name evidence="2" type="ORF">VN97_g6550</name>
</gene>
<evidence type="ECO:0000313" key="2">
    <source>
        <dbReference type="EMBL" id="KAJ9486777.1"/>
    </source>
</evidence>
<feature type="region of interest" description="Disordered" evidence="1">
    <location>
        <begin position="1"/>
        <end position="24"/>
    </location>
</feature>
<proteinExistence type="predicted"/>
<dbReference type="Proteomes" id="UP001227192">
    <property type="component" value="Unassembled WGS sequence"/>
</dbReference>
<comment type="caution">
    <text evidence="2">The sequence shown here is derived from an EMBL/GenBank/DDBJ whole genome shotgun (WGS) entry which is preliminary data.</text>
</comment>
<accession>A0AAI9X7M3</accession>
<reference evidence="2" key="1">
    <citation type="submission" date="2015-06" db="EMBL/GenBank/DDBJ databases">
        <authorList>
            <person name="Nguyen H."/>
        </authorList>
    </citation>
    <scope>NUCLEOTIDE SEQUENCE</scope>
    <source>
        <strain evidence="2">DAOM 180753</strain>
    </source>
</reference>
<feature type="compositionally biased region" description="Polar residues" evidence="1">
    <location>
        <begin position="12"/>
        <end position="24"/>
    </location>
</feature>
<evidence type="ECO:0000256" key="1">
    <source>
        <dbReference type="SAM" id="MobiDB-lite"/>
    </source>
</evidence>
<evidence type="ECO:0000313" key="3">
    <source>
        <dbReference type="Proteomes" id="UP001227192"/>
    </source>
</evidence>
<keyword evidence="3" id="KW-1185">Reference proteome</keyword>